<reference evidence="3 4" key="2">
    <citation type="submission" date="2018-01" db="EMBL/GenBank/DDBJ databases">
        <title>Genomic study of Klebsiella pneumoniae.</title>
        <authorList>
            <person name="Yang Y."/>
            <person name="Bicalho R."/>
        </authorList>
    </citation>
    <scope>NUCLEOTIDE SEQUENCE [LARGE SCALE GENOMIC DNA]</scope>
    <source>
        <strain evidence="3 4">A5</strain>
    </source>
</reference>
<dbReference type="GO" id="GO:0008982">
    <property type="term" value="F:protein-N(PI)-phosphohistidine-sugar phosphotransferase activity"/>
    <property type="evidence" value="ECO:0007669"/>
    <property type="project" value="InterPro"/>
</dbReference>
<feature type="non-terminal residue" evidence="3">
    <location>
        <position position="125"/>
    </location>
</feature>
<reference evidence="3 4" key="1">
    <citation type="submission" date="2017-11" db="EMBL/GenBank/DDBJ databases">
        <authorList>
            <person name="Han C.G."/>
        </authorList>
    </citation>
    <scope>NUCLEOTIDE SEQUENCE [LARGE SCALE GENOMIC DNA]</scope>
    <source>
        <strain evidence="3 4">A5</strain>
    </source>
</reference>
<dbReference type="InterPro" id="IPR004702">
    <property type="entry name" value="PTS_sorb_EIIBC"/>
</dbReference>
<dbReference type="InterPro" id="IPR011618">
    <property type="entry name" value="PTS_EIIBC_GUT_N"/>
</dbReference>
<keyword evidence="3" id="KW-0762">Sugar transport</keyword>
<dbReference type="GO" id="GO:0005886">
    <property type="term" value="C:plasma membrane"/>
    <property type="evidence" value="ECO:0007669"/>
    <property type="project" value="TreeGrafter"/>
</dbReference>
<protein>
    <submittedName>
        <fullName evidence="3">PTS sugar transporter subunit IIBC</fullName>
    </submittedName>
</protein>
<keyword evidence="3" id="KW-0813">Transport</keyword>
<feature type="modified residue" description="Phosphocysteine; by EIIA" evidence="1">
    <location>
        <position position="72"/>
    </location>
</feature>
<dbReference type="Proteomes" id="UP000234473">
    <property type="component" value="Unassembled WGS sequence"/>
</dbReference>
<dbReference type="PROSITE" id="PS51102">
    <property type="entry name" value="PTS_EIIB_TYPE_5"/>
    <property type="match status" value="1"/>
</dbReference>
<feature type="domain" description="PTS EIIB type-5" evidence="2">
    <location>
        <begin position="1"/>
        <end position="125"/>
    </location>
</feature>
<evidence type="ECO:0000259" key="2">
    <source>
        <dbReference type="PROSITE" id="PS51102"/>
    </source>
</evidence>
<dbReference type="PANTHER" id="PTHR39427:SF1">
    <property type="entry name" value="PTS SYSTEM GLUCITOL_SORBITOL-SPECIFIC EIIB COMPONENT"/>
    <property type="match status" value="1"/>
</dbReference>
<evidence type="ECO:0000256" key="1">
    <source>
        <dbReference type="PROSITE-ProRule" id="PRU00425"/>
    </source>
</evidence>
<evidence type="ECO:0000313" key="4">
    <source>
        <dbReference type="Proteomes" id="UP000234473"/>
    </source>
</evidence>
<gene>
    <name evidence="3" type="ORF">CWM98_34485</name>
</gene>
<evidence type="ECO:0000313" key="3">
    <source>
        <dbReference type="EMBL" id="PLP37827.1"/>
    </source>
</evidence>
<name>A0A2N5A4M7_KLEVA</name>
<organism evidence="3 4">
    <name type="scientific">Klebsiella variicola</name>
    <dbReference type="NCBI Taxonomy" id="244366"/>
    <lineage>
        <taxon>Bacteria</taxon>
        <taxon>Pseudomonadati</taxon>
        <taxon>Pseudomonadota</taxon>
        <taxon>Gammaproteobacteria</taxon>
        <taxon>Enterobacterales</taxon>
        <taxon>Enterobacteriaceae</taxon>
        <taxon>Klebsiella/Raoultella group</taxon>
        <taxon>Klebsiella</taxon>
        <taxon>Klebsiella pneumoniae complex</taxon>
    </lineage>
</organism>
<dbReference type="EMBL" id="PICB01002796">
    <property type="protein sequence ID" value="PLP37827.1"/>
    <property type="molecule type" value="Genomic_DNA"/>
</dbReference>
<comment type="caution">
    <text evidence="3">The sequence shown here is derived from an EMBL/GenBank/DDBJ whole genome shotgun (WGS) entry which is preliminary data.</text>
</comment>
<dbReference type="PANTHER" id="PTHR39427">
    <property type="match status" value="1"/>
</dbReference>
<dbReference type="AlphaFoldDB" id="A0A2N5A4M7"/>
<dbReference type="GO" id="GO:0009401">
    <property type="term" value="P:phosphoenolpyruvate-dependent sugar phosphotransferase system"/>
    <property type="evidence" value="ECO:0007669"/>
    <property type="project" value="InterPro"/>
</dbReference>
<sequence>MEKHLLISKGCKGWGGPLTITLGQGKKIAYITGGIRPPVVDRLSELTGWPSIDVFKNGEPPAEEIGLMVIDCGGTLRCGLYPKRGIPTINLHPTGKSGPLAEFIHEGIYVSGVTPACIEMVWPQG</sequence>
<dbReference type="Pfam" id="PF03612">
    <property type="entry name" value="EIIBC-GUT_N"/>
    <property type="match status" value="1"/>
</dbReference>
<proteinExistence type="predicted"/>
<accession>A0A2N5A4M7</accession>